<evidence type="ECO:0000313" key="2">
    <source>
        <dbReference type="EMBL" id="WOO41275.1"/>
    </source>
</evidence>
<feature type="domain" description="Phosphotyrosine protein phosphatase I" evidence="1">
    <location>
        <begin position="11"/>
        <end position="149"/>
    </location>
</feature>
<dbReference type="Gene3D" id="3.40.50.2300">
    <property type="match status" value="1"/>
</dbReference>
<dbReference type="InterPro" id="IPR023485">
    <property type="entry name" value="Ptyr_pPase"/>
</dbReference>
<evidence type="ECO:0000259" key="1">
    <source>
        <dbReference type="SMART" id="SM00226"/>
    </source>
</evidence>
<dbReference type="EMBL" id="CP136920">
    <property type="protein sequence ID" value="WOO41275.1"/>
    <property type="molecule type" value="Genomic_DNA"/>
</dbReference>
<protein>
    <submittedName>
        <fullName evidence="2">Low molecular weight phosphatase family protein</fullName>
    </submittedName>
</protein>
<name>A0AAQ3LCC7_9BACT</name>
<organism evidence="2 3">
    <name type="scientific">Rubellicoccus peritrichatus</name>
    <dbReference type="NCBI Taxonomy" id="3080537"/>
    <lineage>
        <taxon>Bacteria</taxon>
        <taxon>Pseudomonadati</taxon>
        <taxon>Verrucomicrobiota</taxon>
        <taxon>Opitutia</taxon>
        <taxon>Puniceicoccales</taxon>
        <taxon>Cerasicoccaceae</taxon>
        <taxon>Rubellicoccus</taxon>
    </lineage>
</organism>
<gene>
    <name evidence="2" type="ORF">RZN69_21860</name>
</gene>
<proteinExistence type="predicted"/>
<sequence>MGGTKPNTGNQWILFLCTGNYYRSRFAEAIFNHRAEQLGIGWRAFSRGLDLQPHVNFGPISKYTREALAERSIPIELTAKEPAALQRQDLIKAHHIIALKEAEHRPLMHAQFPDSVDSVEYWTVHDLDAATAEEALPMIEKLVAQVLDDVLEKSNQV</sequence>
<evidence type="ECO:0000313" key="3">
    <source>
        <dbReference type="Proteomes" id="UP001304300"/>
    </source>
</evidence>
<accession>A0AAQ3LCC7</accession>
<reference evidence="2 3" key="1">
    <citation type="submission" date="2023-10" db="EMBL/GenBank/DDBJ databases">
        <title>Rubellicoccus peritrichatus gen. nov., sp. nov., isolated from an algae of coral reef tank.</title>
        <authorList>
            <person name="Luo J."/>
        </authorList>
    </citation>
    <scope>NUCLEOTIDE SEQUENCE [LARGE SCALE GENOMIC DNA]</scope>
    <source>
        <strain evidence="2 3">CR14</strain>
    </source>
</reference>
<dbReference type="KEGG" id="puo:RZN69_21860"/>
<dbReference type="Proteomes" id="UP001304300">
    <property type="component" value="Chromosome"/>
</dbReference>
<dbReference type="RefSeq" id="WP_317833704.1">
    <property type="nucleotide sequence ID" value="NZ_CP136920.1"/>
</dbReference>
<dbReference type="SMART" id="SM00226">
    <property type="entry name" value="LMWPc"/>
    <property type="match status" value="1"/>
</dbReference>
<dbReference type="Pfam" id="PF01451">
    <property type="entry name" value="LMWPc"/>
    <property type="match status" value="1"/>
</dbReference>
<dbReference type="InterPro" id="IPR036196">
    <property type="entry name" value="Ptyr_pPase_sf"/>
</dbReference>
<dbReference type="SUPFAM" id="SSF52788">
    <property type="entry name" value="Phosphotyrosine protein phosphatases I"/>
    <property type="match status" value="1"/>
</dbReference>
<keyword evidence="3" id="KW-1185">Reference proteome</keyword>
<dbReference type="AlphaFoldDB" id="A0AAQ3LCC7"/>